<proteinExistence type="predicted"/>
<sequence length="53" mass="5810">MALLWNQAAGSINLEFISYWNSGVLAAPDNHLTHEERSALQKLWGGLETGDAI</sequence>
<name>A0A1V1GS10_ECOLX</name>
<organism evidence="1 2">
    <name type="scientific">Escherichia coli</name>
    <dbReference type="NCBI Taxonomy" id="562"/>
    <lineage>
        <taxon>Bacteria</taxon>
        <taxon>Pseudomonadati</taxon>
        <taxon>Pseudomonadota</taxon>
        <taxon>Gammaproteobacteria</taxon>
        <taxon>Enterobacterales</taxon>
        <taxon>Enterobacteriaceae</taxon>
        <taxon>Escherichia</taxon>
    </lineage>
</organism>
<reference evidence="1 2" key="1">
    <citation type="submission" date="2018-06" db="EMBL/GenBank/DDBJ databases">
        <authorList>
            <consortium name="Pathogen Informatics"/>
            <person name="Doyle S."/>
        </authorList>
    </citation>
    <scope>NUCLEOTIDE SEQUENCE [LARGE SCALE GENOMIC DNA]</scope>
    <source>
        <strain evidence="1 2">NCTC7928</strain>
    </source>
</reference>
<dbReference type="Proteomes" id="UP000254877">
    <property type="component" value="Unassembled WGS sequence"/>
</dbReference>
<dbReference type="EMBL" id="UGAB01000002">
    <property type="protein sequence ID" value="STF41379.1"/>
    <property type="molecule type" value="Genomic_DNA"/>
</dbReference>
<evidence type="ECO:0000313" key="2">
    <source>
        <dbReference type="Proteomes" id="UP000254877"/>
    </source>
</evidence>
<evidence type="ECO:0000313" key="1">
    <source>
        <dbReference type="EMBL" id="STF41379.1"/>
    </source>
</evidence>
<accession>A0A1V1GS10</accession>
<dbReference type="AlphaFoldDB" id="A0A1V1GS10"/>
<protein>
    <submittedName>
        <fullName evidence="1">Putative cobalamin synthesis protein</fullName>
    </submittedName>
</protein>
<gene>
    <name evidence="1" type="ORF">NCTC7928_01979</name>
</gene>